<name>A0A386AZJ5_9CHLO</name>
<geneLocation type="chloroplast" evidence="2"/>
<dbReference type="EMBL" id="MH591103">
    <property type="protein sequence ID" value="AYC64865.1"/>
    <property type="molecule type" value="Genomic_DNA"/>
</dbReference>
<keyword evidence="2" id="KW-0934">Plastid</keyword>
<feature type="region of interest" description="Disordered" evidence="1">
    <location>
        <begin position="1"/>
        <end position="22"/>
    </location>
</feature>
<evidence type="ECO:0000256" key="1">
    <source>
        <dbReference type="SAM" id="MobiDB-lite"/>
    </source>
</evidence>
<dbReference type="AlphaFoldDB" id="A0A386AZJ5"/>
<keyword evidence="2" id="KW-0150">Chloroplast</keyword>
<dbReference type="GeneID" id="38278582"/>
<dbReference type="RefSeq" id="YP_009518948.1">
    <property type="nucleotide sequence ID" value="NC_039520.1"/>
</dbReference>
<sequence>MIAQFDNCRASPPTSTPRSNVKPNNVEFSEILEMVRKPSNWQRQPYAVFVPASKVQTLFPLTVELPSQKRLLANVGYMKIWQYFLWTIPEMFYNQMETVIENQNGYLDFPSFKRLLQNS</sequence>
<reference evidence="2" key="2">
    <citation type="journal article" date="2019" name="Mol. Phylogenet. Evol.">
        <title>Reassessment of the classification of bryopsidales (chlorophyta) based on chloroplast phylogenomic analyses.</title>
        <authorList>
            <person name="Cremen M.C."/>
            <person name="Leliaert F."/>
            <person name="West J."/>
            <person name="Lam D.W."/>
            <person name="Shimada S."/>
            <person name="Lopez-Bautista J.M."/>
            <person name="Verbruggen H."/>
        </authorList>
    </citation>
    <scope>NUCLEOTIDE SEQUENCE</scope>
</reference>
<organism evidence="2">
    <name type="scientific">Boodleopsis pusilla</name>
    <dbReference type="NCBI Taxonomy" id="381415"/>
    <lineage>
        <taxon>Eukaryota</taxon>
        <taxon>Viridiplantae</taxon>
        <taxon>Chlorophyta</taxon>
        <taxon>core chlorophytes</taxon>
        <taxon>Ulvophyceae</taxon>
        <taxon>TCBD clade</taxon>
        <taxon>Bryopsidales</taxon>
        <taxon>Halimedineae</taxon>
        <taxon>Halimedaceae</taxon>
        <taxon>Rhipileae</taxon>
        <taxon>Boodleopsis</taxon>
    </lineage>
</organism>
<reference evidence="2" key="1">
    <citation type="submission" date="2018-07" db="EMBL/GenBank/DDBJ databases">
        <authorList>
            <person name="Quirk P.G."/>
            <person name="Krulwich T.A."/>
        </authorList>
    </citation>
    <scope>NUCLEOTIDE SEQUENCE</scope>
</reference>
<gene>
    <name evidence="2" type="primary">orf119</name>
</gene>
<evidence type="ECO:0000313" key="2">
    <source>
        <dbReference type="EMBL" id="AYC64865.1"/>
    </source>
</evidence>
<protein>
    <submittedName>
        <fullName evidence="2">Uncharacterized protein</fullName>
    </submittedName>
</protein>
<feature type="compositionally biased region" description="Polar residues" evidence="1">
    <location>
        <begin position="12"/>
        <end position="22"/>
    </location>
</feature>
<accession>A0A386AZJ5</accession>
<proteinExistence type="predicted"/>